<dbReference type="KEGG" id="blr:BRLA_c011320"/>
<dbReference type="RefSeq" id="WP_041751971.1">
    <property type="nucleotide sequence ID" value="NZ_CP007806.1"/>
</dbReference>
<accession>A0A075QYP1</accession>
<feature type="transmembrane region" description="Helical" evidence="1">
    <location>
        <begin position="9"/>
        <end position="28"/>
    </location>
</feature>
<dbReference type="InterPro" id="IPR036457">
    <property type="entry name" value="PPM-type-like_dom_sf"/>
</dbReference>
<dbReference type="SMART" id="SM00331">
    <property type="entry name" value="PP2C_SIG"/>
    <property type="match status" value="1"/>
</dbReference>
<dbReference type="Gene3D" id="3.60.40.10">
    <property type="entry name" value="PPM-type phosphatase domain"/>
    <property type="match status" value="1"/>
</dbReference>
<dbReference type="InterPro" id="IPR001932">
    <property type="entry name" value="PPM-type_phosphatase-like_dom"/>
</dbReference>
<keyword evidence="1" id="KW-0472">Membrane</keyword>
<dbReference type="HOGENOM" id="CLU_034545_1_1_9"/>
<keyword evidence="1" id="KW-0812">Transmembrane</keyword>
<dbReference type="EMBL" id="CP007806">
    <property type="protein sequence ID" value="AIG25472.1"/>
    <property type="molecule type" value="Genomic_DNA"/>
</dbReference>
<feature type="domain" description="PPM-type phosphatase" evidence="2">
    <location>
        <begin position="42"/>
        <end position="280"/>
    </location>
</feature>
<evidence type="ECO:0000259" key="2">
    <source>
        <dbReference type="PROSITE" id="PS51746"/>
    </source>
</evidence>
<evidence type="ECO:0000313" key="3">
    <source>
        <dbReference type="EMBL" id="AIG25472.1"/>
    </source>
</evidence>
<dbReference type="Pfam" id="PF13672">
    <property type="entry name" value="PP2C_2"/>
    <property type="match status" value="1"/>
</dbReference>
<evidence type="ECO:0000313" key="4">
    <source>
        <dbReference type="Proteomes" id="UP000005850"/>
    </source>
</evidence>
<organism evidence="3 4">
    <name type="scientific">Brevibacillus laterosporus LMG 15441</name>
    <dbReference type="NCBI Taxonomy" id="1042163"/>
    <lineage>
        <taxon>Bacteria</taxon>
        <taxon>Bacillati</taxon>
        <taxon>Bacillota</taxon>
        <taxon>Bacilli</taxon>
        <taxon>Bacillales</taxon>
        <taxon>Paenibacillaceae</taxon>
        <taxon>Brevibacillus</taxon>
    </lineage>
</organism>
<evidence type="ECO:0000256" key="1">
    <source>
        <dbReference type="SAM" id="Phobius"/>
    </source>
</evidence>
<dbReference type="Proteomes" id="UP000005850">
    <property type="component" value="Chromosome"/>
</dbReference>
<keyword evidence="1" id="KW-1133">Transmembrane helix</keyword>
<dbReference type="CDD" id="cd00143">
    <property type="entry name" value="PP2Cc"/>
    <property type="match status" value="1"/>
</dbReference>
<dbReference type="AlphaFoldDB" id="A0A075QYP1"/>
<sequence length="282" mass="31239">MNMLEGQELATYCFVLAGFTFMLLLFMIRQNLVAPVKEPGIQIGNGQTIGNRDEQDDYFSTATTPIGTLAVLADGISGLSHGRMSSTLAVTLFMREFLNLDDAQGITSFFTKAARKSNAEILQQIGGSNGGTTLVAAVVTEDKLYWGAVGDSSIMVFRNGGFIKMNHKHILESVLEERYLSGEISKEQATNNPMGKRLINYLGYEQFQNMEICNEPFLLKKKDKVILLSDGVYNTLSEVEMEQILMNAASPNDAAEEMVAEIERKQLRNQDNATVIILEKGW</sequence>
<dbReference type="SMART" id="SM00332">
    <property type="entry name" value="PP2Cc"/>
    <property type="match status" value="1"/>
</dbReference>
<keyword evidence="4" id="KW-1185">Reference proteome</keyword>
<proteinExistence type="predicted"/>
<dbReference type="SUPFAM" id="SSF81606">
    <property type="entry name" value="PP2C-like"/>
    <property type="match status" value="1"/>
</dbReference>
<gene>
    <name evidence="3" type="ORF">BRLA_c011320</name>
</gene>
<dbReference type="STRING" id="1042163.BRLA_c011320"/>
<protein>
    <submittedName>
        <fullName evidence="3">Serine/threonine protein phosphatase</fullName>
    </submittedName>
</protein>
<name>A0A075QYP1_BRELA</name>
<dbReference type="PROSITE" id="PS51746">
    <property type="entry name" value="PPM_2"/>
    <property type="match status" value="1"/>
</dbReference>
<dbReference type="eggNOG" id="COG0631">
    <property type="taxonomic scope" value="Bacteria"/>
</dbReference>
<reference evidence="3 4" key="1">
    <citation type="journal article" date="2011" name="J. Bacteriol.">
        <title>Genome sequence of Brevibacillus laterosporus LMG 15441, a pathogen of invertebrates.</title>
        <authorList>
            <person name="Djukic M."/>
            <person name="Poehlein A."/>
            <person name="Thurmer A."/>
            <person name="Daniel R."/>
        </authorList>
    </citation>
    <scope>NUCLEOTIDE SEQUENCE [LARGE SCALE GENOMIC DNA]</scope>
    <source>
        <strain evidence="3 4">LMG 15441</strain>
    </source>
</reference>